<dbReference type="Proteomes" id="UP000645390">
    <property type="component" value="Unassembled WGS sequence"/>
</dbReference>
<evidence type="ECO:0000313" key="1">
    <source>
        <dbReference type="EMBL" id="GGI25350.1"/>
    </source>
</evidence>
<protein>
    <submittedName>
        <fullName evidence="1">Uncharacterized protein</fullName>
    </submittedName>
</protein>
<dbReference type="EMBL" id="BMDJ01000004">
    <property type="protein sequence ID" value="GGI25350.1"/>
    <property type="molecule type" value="Genomic_DNA"/>
</dbReference>
<keyword evidence="2" id="KW-1185">Reference proteome</keyword>
<dbReference type="RefSeq" id="WP_188413155.1">
    <property type="nucleotide sequence ID" value="NZ_BMDJ01000004.1"/>
</dbReference>
<comment type="caution">
    <text evidence="1">The sequence shown here is derived from an EMBL/GenBank/DDBJ whole genome shotgun (WGS) entry which is preliminary data.</text>
</comment>
<evidence type="ECO:0000313" key="2">
    <source>
        <dbReference type="Proteomes" id="UP000645390"/>
    </source>
</evidence>
<reference evidence="2" key="1">
    <citation type="journal article" date="2019" name="Int. J. Syst. Evol. Microbiol.">
        <title>The Global Catalogue of Microorganisms (GCM) 10K type strain sequencing project: providing services to taxonomists for standard genome sequencing and annotation.</title>
        <authorList>
            <consortium name="The Broad Institute Genomics Platform"/>
            <consortium name="The Broad Institute Genome Sequencing Center for Infectious Disease"/>
            <person name="Wu L."/>
            <person name="Ma J."/>
        </authorList>
    </citation>
    <scope>NUCLEOTIDE SEQUENCE [LARGE SCALE GENOMIC DNA]</scope>
    <source>
        <strain evidence="2">CCM 8939</strain>
    </source>
</reference>
<organism evidence="1 2">
    <name type="scientific">Pedobacter mendelii</name>
    <dbReference type="NCBI Taxonomy" id="1908240"/>
    <lineage>
        <taxon>Bacteria</taxon>
        <taxon>Pseudomonadati</taxon>
        <taxon>Bacteroidota</taxon>
        <taxon>Sphingobacteriia</taxon>
        <taxon>Sphingobacteriales</taxon>
        <taxon>Sphingobacteriaceae</taxon>
        <taxon>Pedobacter</taxon>
    </lineage>
</organism>
<sequence>MAPSIESGSNLKSTIPVAMALKGIFGKDEVYGFLTITIPPAFLTAISPSAPSFHSLESTKKVALLPQSTASELKKYL</sequence>
<proteinExistence type="predicted"/>
<accession>A0ABQ2BIP6</accession>
<gene>
    <name evidence="1" type="ORF">GCM10008119_17220</name>
</gene>
<name>A0ABQ2BIP6_9SPHI</name>